<dbReference type="RefSeq" id="WP_348386435.1">
    <property type="nucleotide sequence ID" value="NZ_CP134146.1"/>
</dbReference>
<evidence type="ECO:0000313" key="3">
    <source>
        <dbReference type="Proteomes" id="UP001248581"/>
    </source>
</evidence>
<dbReference type="SUPFAM" id="SSF141371">
    <property type="entry name" value="PilZ domain-like"/>
    <property type="match status" value="1"/>
</dbReference>
<evidence type="ECO:0000313" key="2">
    <source>
        <dbReference type="EMBL" id="WNC67271.1"/>
    </source>
</evidence>
<dbReference type="EMBL" id="CP134146">
    <property type="protein sequence ID" value="WNC67271.1"/>
    <property type="molecule type" value="Genomic_DNA"/>
</dbReference>
<dbReference type="InterPro" id="IPR009875">
    <property type="entry name" value="PilZ_domain"/>
</dbReference>
<sequence>MNETNLDELDNIERRQNFRIDMERELVDISWHDSDGQAHKLQCSCEDFSKGGLRIEHDFAIAIDTVVEFKFQADHPESRFLPAKVVRCIELQNGKFSLGFQMA</sequence>
<protein>
    <submittedName>
        <fullName evidence="2">PilZ domain-containing protein</fullName>
    </submittedName>
</protein>
<keyword evidence="3" id="KW-1185">Reference proteome</keyword>
<dbReference type="Pfam" id="PF07238">
    <property type="entry name" value="PilZ"/>
    <property type="match status" value="1"/>
</dbReference>
<accession>A0ABY9TEZ3</accession>
<name>A0ABY9TEZ3_9GAMM</name>
<organism evidence="2 3">
    <name type="scientific">Thalassotalea nanhaiensis</name>
    <dbReference type="NCBI Taxonomy" id="3065648"/>
    <lineage>
        <taxon>Bacteria</taxon>
        <taxon>Pseudomonadati</taxon>
        <taxon>Pseudomonadota</taxon>
        <taxon>Gammaproteobacteria</taxon>
        <taxon>Alteromonadales</taxon>
        <taxon>Colwelliaceae</taxon>
        <taxon>Thalassotalea</taxon>
    </lineage>
</organism>
<dbReference type="Proteomes" id="UP001248581">
    <property type="component" value="Chromosome"/>
</dbReference>
<evidence type="ECO:0000259" key="1">
    <source>
        <dbReference type="Pfam" id="PF07238"/>
    </source>
</evidence>
<reference evidence="3" key="1">
    <citation type="submission" date="2023-09" db="EMBL/GenBank/DDBJ databases">
        <authorList>
            <person name="Li S."/>
            <person name="Li X."/>
            <person name="Zhang C."/>
            <person name="Zhao Z."/>
        </authorList>
    </citation>
    <scope>NUCLEOTIDE SEQUENCE [LARGE SCALE GENOMIC DNA]</scope>
    <source>
        <strain evidence="3">SQ345</strain>
    </source>
</reference>
<gene>
    <name evidence="2" type="ORF">RI845_12155</name>
</gene>
<proteinExistence type="predicted"/>
<feature type="domain" description="PilZ" evidence="1">
    <location>
        <begin position="13"/>
        <end position="101"/>
    </location>
</feature>
<dbReference type="Gene3D" id="2.40.10.220">
    <property type="entry name" value="predicted glycosyltransferase like domains"/>
    <property type="match status" value="1"/>
</dbReference>